<reference evidence="1" key="1">
    <citation type="submission" date="2022-11" db="EMBL/GenBank/DDBJ databases">
        <authorList>
            <person name="Petersen C."/>
        </authorList>
    </citation>
    <scope>NUCLEOTIDE SEQUENCE</scope>
    <source>
        <strain evidence="1">IBT 30069</strain>
    </source>
</reference>
<comment type="caution">
    <text evidence="1">The sequence shown here is derived from an EMBL/GenBank/DDBJ whole genome shotgun (WGS) entry which is preliminary data.</text>
</comment>
<dbReference type="EMBL" id="JAPQKH010000003">
    <property type="protein sequence ID" value="KAJ5108656.1"/>
    <property type="molecule type" value="Genomic_DNA"/>
</dbReference>
<organism evidence="1 2">
    <name type="scientific">Penicillium angulare</name>
    <dbReference type="NCBI Taxonomy" id="116970"/>
    <lineage>
        <taxon>Eukaryota</taxon>
        <taxon>Fungi</taxon>
        <taxon>Dikarya</taxon>
        <taxon>Ascomycota</taxon>
        <taxon>Pezizomycotina</taxon>
        <taxon>Eurotiomycetes</taxon>
        <taxon>Eurotiomycetidae</taxon>
        <taxon>Eurotiales</taxon>
        <taxon>Aspergillaceae</taxon>
        <taxon>Penicillium</taxon>
    </lineage>
</organism>
<keyword evidence="2" id="KW-1185">Reference proteome</keyword>
<sequence>MMEYADNTLVEPKFPQDLLAEVKKAHDEEAERESVASQDKFFAVYIVAHERKMVAAESEFIIEGVYSALERANTKIMEIFNNHYPEFPASSFYAQGVWESIGSNSVGWYVSRNGTLSLEVEDEEANQCRVYAERHEVE</sequence>
<reference evidence="1" key="2">
    <citation type="journal article" date="2023" name="IMA Fungus">
        <title>Comparative genomic study of the Penicillium genus elucidates a diverse pangenome and 15 lateral gene transfer events.</title>
        <authorList>
            <person name="Petersen C."/>
            <person name="Sorensen T."/>
            <person name="Nielsen M.R."/>
            <person name="Sondergaard T.E."/>
            <person name="Sorensen J.L."/>
            <person name="Fitzpatrick D.A."/>
            <person name="Frisvad J.C."/>
            <person name="Nielsen K.L."/>
        </authorList>
    </citation>
    <scope>NUCLEOTIDE SEQUENCE</scope>
    <source>
        <strain evidence="1">IBT 30069</strain>
    </source>
</reference>
<evidence type="ECO:0000313" key="2">
    <source>
        <dbReference type="Proteomes" id="UP001149165"/>
    </source>
</evidence>
<dbReference type="OrthoDB" id="4294304at2759"/>
<accession>A0A9W9FY48</accession>
<proteinExistence type="predicted"/>
<dbReference type="Proteomes" id="UP001149165">
    <property type="component" value="Unassembled WGS sequence"/>
</dbReference>
<dbReference type="AlphaFoldDB" id="A0A9W9FY48"/>
<evidence type="ECO:0000313" key="1">
    <source>
        <dbReference type="EMBL" id="KAJ5108656.1"/>
    </source>
</evidence>
<name>A0A9W9FY48_9EURO</name>
<gene>
    <name evidence="1" type="ORF">N7456_005331</name>
</gene>
<protein>
    <submittedName>
        <fullName evidence="1">Uncharacterized protein</fullName>
    </submittedName>
</protein>